<evidence type="ECO:0000256" key="3">
    <source>
        <dbReference type="ARBA" id="ARBA00022741"/>
    </source>
</evidence>
<dbReference type="AlphaFoldDB" id="A0A2M7Z6B9"/>
<keyword evidence="7 15" id="KW-0067">ATP-binding</keyword>
<keyword evidence="3 15" id="KW-0547">Nucleotide-binding</keyword>
<gene>
    <name evidence="18" type="ORF">CO137_02935</name>
</gene>
<comment type="catalytic activity">
    <reaction evidence="12 15">
        <text>Couples ATP hydrolysis with the unwinding of duplex DNA by translocating in the 3'-5' direction.</text>
        <dbReference type="EC" id="5.6.2.4"/>
    </reaction>
</comment>
<dbReference type="CDD" id="cd04488">
    <property type="entry name" value="RecG_wedge_OBF"/>
    <property type="match status" value="1"/>
</dbReference>
<name>A0A2M7Z6B9_9BACT</name>
<evidence type="ECO:0000256" key="12">
    <source>
        <dbReference type="ARBA" id="ARBA00034617"/>
    </source>
</evidence>
<sequence length="689" mass="79123">MNITLETPIQSLNKVGEQLSKKFEKLGIKNVRDLLFHFPFRYEDYSKIVEIKDVKVDETITVKAKVELIKNKMSKRKHTFLTEALISDDSGRMRVLWFKQPFIAKTINVGDEVYFSGTPTLDRLGILFVGPIYEKASEEQTKHTARIIPIYSSTYGLTQKQIRFFVGQIIKLAKNLEEWVPEEIFGKLNLFDYGKVVENIHFPENNESLINAKERLTFDELFMLQLRAKFIRNQNKALQAPKILFKEKEIKEFVKSLPFELTEDQRVVTWEILKDLQKDGPMNRMLQGDVGSGKTVVAAIAGYNTILNNHQVVILAPTEILAKQHFNSFQKFLRYESTVLFTRTNRILKNNEGEQILSKAKIIKLIQDGEVNIIIGTHALLGDKVSFKKLGLIIIDEQHRFGVEQRKTLKEKSGLGDRMPHFLTMSATPIPRSLALVICGDLDISTIRQMPSGRKPVKSRVVSEQNRNKAYDFIHKQVEIGRQVFVICPLIENKEGEGDEKKSVLDEYDRLSKKVFPDLKIGYLHGKLKAGEKDETMKKFADGKLDILVSTSVIEVGVDIPNATVMMIENADRFGLAQLHQFRGRVGRSSHQSFCFIFTDSKSEKTWERLDFFEKNIDGLKISEFDLQTRGPGQVYGKIQSGNLDFKFASISDTRLFNLSRSLVEEMEIFNYPTLVEKLIEWERGIHLE</sequence>
<evidence type="ECO:0000256" key="5">
    <source>
        <dbReference type="ARBA" id="ARBA00022801"/>
    </source>
</evidence>
<accession>A0A2M7Z6B9</accession>
<evidence type="ECO:0000259" key="16">
    <source>
        <dbReference type="PROSITE" id="PS51192"/>
    </source>
</evidence>
<evidence type="ECO:0000256" key="14">
    <source>
        <dbReference type="ARBA" id="ARBA00048988"/>
    </source>
</evidence>
<dbReference type="InterPro" id="IPR014001">
    <property type="entry name" value="Helicase_ATP-bd"/>
</dbReference>
<evidence type="ECO:0000256" key="2">
    <source>
        <dbReference type="ARBA" id="ARBA00017846"/>
    </source>
</evidence>
<dbReference type="GO" id="GO:0006281">
    <property type="term" value="P:DNA repair"/>
    <property type="evidence" value="ECO:0007669"/>
    <property type="project" value="UniProtKB-UniRule"/>
</dbReference>
<dbReference type="CDD" id="cd17992">
    <property type="entry name" value="DEXHc_RecG"/>
    <property type="match status" value="1"/>
</dbReference>
<dbReference type="InterPro" id="IPR001650">
    <property type="entry name" value="Helicase_C-like"/>
</dbReference>
<dbReference type="InterPro" id="IPR027417">
    <property type="entry name" value="P-loop_NTPase"/>
</dbReference>
<dbReference type="PANTHER" id="PTHR47964:SF1">
    <property type="entry name" value="ATP-DEPENDENT DNA HELICASE HOMOLOG RECG, CHLOROPLASTIC"/>
    <property type="match status" value="1"/>
</dbReference>
<dbReference type="Pfam" id="PF00271">
    <property type="entry name" value="Helicase_C"/>
    <property type="match status" value="1"/>
</dbReference>
<dbReference type="PANTHER" id="PTHR47964">
    <property type="entry name" value="ATP-DEPENDENT DNA HELICASE HOMOLOG RECG, CHLOROPLASTIC"/>
    <property type="match status" value="1"/>
</dbReference>
<proteinExistence type="inferred from homology"/>
<dbReference type="GO" id="GO:0006310">
    <property type="term" value="P:DNA recombination"/>
    <property type="evidence" value="ECO:0007669"/>
    <property type="project" value="UniProtKB-UniRule"/>
</dbReference>
<dbReference type="InterPro" id="IPR004609">
    <property type="entry name" value="ATP-dep_DNA_helicase_RecG"/>
</dbReference>
<keyword evidence="5 15" id="KW-0378">Hydrolase</keyword>
<dbReference type="NCBIfam" id="TIGR00643">
    <property type="entry name" value="recG"/>
    <property type="match status" value="1"/>
</dbReference>
<dbReference type="GO" id="GO:0016887">
    <property type="term" value="F:ATP hydrolysis activity"/>
    <property type="evidence" value="ECO:0007669"/>
    <property type="project" value="RHEA"/>
</dbReference>
<dbReference type="NCBIfam" id="NF008168">
    <property type="entry name" value="PRK10917.2-2"/>
    <property type="match status" value="1"/>
</dbReference>
<dbReference type="GO" id="GO:0005524">
    <property type="term" value="F:ATP binding"/>
    <property type="evidence" value="ECO:0007669"/>
    <property type="project" value="UniProtKB-KW"/>
</dbReference>
<evidence type="ECO:0000256" key="6">
    <source>
        <dbReference type="ARBA" id="ARBA00022806"/>
    </source>
</evidence>
<evidence type="ECO:0000256" key="9">
    <source>
        <dbReference type="ARBA" id="ARBA00023172"/>
    </source>
</evidence>
<keyword evidence="10 15" id="KW-0234">DNA repair</keyword>
<dbReference type="Pfam" id="PF17191">
    <property type="entry name" value="RecG_wedge"/>
    <property type="match status" value="1"/>
</dbReference>
<dbReference type="EMBL" id="PFVJ01000061">
    <property type="protein sequence ID" value="PJA89694.1"/>
    <property type="molecule type" value="Genomic_DNA"/>
</dbReference>
<dbReference type="NCBIfam" id="NF008165">
    <property type="entry name" value="PRK10917.1-3"/>
    <property type="match status" value="1"/>
</dbReference>
<keyword evidence="6 15" id="KW-0347">Helicase</keyword>
<dbReference type="Proteomes" id="UP000230843">
    <property type="component" value="Unassembled WGS sequence"/>
</dbReference>
<evidence type="ECO:0000256" key="13">
    <source>
        <dbReference type="ARBA" id="ARBA00034808"/>
    </source>
</evidence>
<dbReference type="InterPro" id="IPR033454">
    <property type="entry name" value="RecG_wedge"/>
</dbReference>
<comment type="similarity">
    <text evidence="1 15">Belongs to the helicase family. RecG subfamily.</text>
</comment>
<keyword evidence="8" id="KW-0238">DNA-binding</keyword>
<dbReference type="Pfam" id="PF00270">
    <property type="entry name" value="DEAD"/>
    <property type="match status" value="1"/>
</dbReference>
<evidence type="ECO:0000256" key="4">
    <source>
        <dbReference type="ARBA" id="ARBA00022763"/>
    </source>
</evidence>
<dbReference type="GO" id="GO:0003677">
    <property type="term" value="F:DNA binding"/>
    <property type="evidence" value="ECO:0007669"/>
    <property type="project" value="UniProtKB-KW"/>
</dbReference>
<evidence type="ECO:0000259" key="17">
    <source>
        <dbReference type="PROSITE" id="PS51194"/>
    </source>
</evidence>
<comment type="catalytic activity">
    <reaction evidence="14 15">
        <text>ATP + H2O = ADP + phosphate + H(+)</text>
        <dbReference type="Rhea" id="RHEA:13065"/>
        <dbReference type="ChEBI" id="CHEBI:15377"/>
        <dbReference type="ChEBI" id="CHEBI:15378"/>
        <dbReference type="ChEBI" id="CHEBI:30616"/>
        <dbReference type="ChEBI" id="CHEBI:43474"/>
        <dbReference type="ChEBI" id="CHEBI:456216"/>
        <dbReference type="EC" id="5.6.2.4"/>
    </reaction>
</comment>
<feature type="domain" description="Helicase ATP-binding" evidence="16">
    <location>
        <begin position="275"/>
        <end position="447"/>
    </location>
</feature>
<dbReference type="SUPFAM" id="SSF52540">
    <property type="entry name" value="P-loop containing nucleoside triphosphate hydrolases"/>
    <property type="match status" value="2"/>
</dbReference>
<evidence type="ECO:0000313" key="18">
    <source>
        <dbReference type="EMBL" id="PJA89694.1"/>
    </source>
</evidence>
<evidence type="ECO:0000313" key="19">
    <source>
        <dbReference type="Proteomes" id="UP000230843"/>
    </source>
</evidence>
<evidence type="ECO:0000256" key="8">
    <source>
        <dbReference type="ARBA" id="ARBA00023125"/>
    </source>
</evidence>
<dbReference type="SUPFAM" id="SSF50249">
    <property type="entry name" value="Nucleic acid-binding proteins"/>
    <property type="match status" value="1"/>
</dbReference>
<feature type="domain" description="Helicase C-terminal" evidence="17">
    <location>
        <begin position="466"/>
        <end position="628"/>
    </location>
</feature>
<keyword evidence="4 15" id="KW-0227">DNA damage</keyword>
<reference evidence="19" key="1">
    <citation type="submission" date="2017-09" db="EMBL/GenBank/DDBJ databases">
        <title>Depth-based differentiation of microbial function through sediment-hosted aquifers and enrichment of novel symbionts in the deep terrestrial subsurface.</title>
        <authorList>
            <person name="Probst A.J."/>
            <person name="Ladd B."/>
            <person name="Jarett J.K."/>
            <person name="Geller-Mcgrath D.E."/>
            <person name="Sieber C.M.K."/>
            <person name="Emerson J.B."/>
            <person name="Anantharaman K."/>
            <person name="Thomas B.C."/>
            <person name="Malmstrom R."/>
            <person name="Stieglmeier M."/>
            <person name="Klingl A."/>
            <person name="Woyke T."/>
            <person name="Ryan C.M."/>
            <person name="Banfield J.F."/>
        </authorList>
    </citation>
    <scope>NUCLEOTIDE SEQUENCE [LARGE SCALE GENOMIC DNA]</scope>
</reference>
<evidence type="ECO:0000256" key="7">
    <source>
        <dbReference type="ARBA" id="ARBA00022840"/>
    </source>
</evidence>
<evidence type="ECO:0000256" key="10">
    <source>
        <dbReference type="ARBA" id="ARBA00023204"/>
    </source>
</evidence>
<dbReference type="SMART" id="SM00490">
    <property type="entry name" value="HELICc"/>
    <property type="match status" value="1"/>
</dbReference>
<dbReference type="InterPro" id="IPR012340">
    <property type="entry name" value="NA-bd_OB-fold"/>
</dbReference>
<comment type="function">
    <text evidence="15">Plays a critical role in recombination and DNA repair. Helps process Holliday junction intermediates to mature products by catalyzing branch migration. Has replication fork regression activity, unwinds stalled or blocked replication forks to make a HJ that can be resolved. Has a DNA unwinding activity characteristic of a DNA helicase with 3'-5' polarity.</text>
</comment>
<protein>
    <recommendedName>
        <fullName evidence="2 15">ATP-dependent DNA helicase RecG</fullName>
        <ecNumber evidence="13 15">5.6.2.4</ecNumber>
    </recommendedName>
</protein>
<dbReference type="SMART" id="SM00487">
    <property type="entry name" value="DEXDc"/>
    <property type="match status" value="1"/>
</dbReference>
<evidence type="ECO:0000256" key="11">
    <source>
        <dbReference type="ARBA" id="ARBA00023235"/>
    </source>
</evidence>
<dbReference type="PROSITE" id="PS51192">
    <property type="entry name" value="HELICASE_ATP_BIND_1"/>
    <property type="match status" value="1"/>
</dbReference>
<dbReference type="Gene3D" id="3.40.50.300">
    <property type="entry name" value="P-loop containing nucleotide triphosphate hydrolases"/>
    <property type="match status" value="2"/>
</dbReference>
<keyword evidence="9 15" id="KW-0233">DNA recombination</keyword>
<dbReference type="InterPro" id="IPR047112">
    <property type="entry name" value="RecG/Mfd"/>
</dbReference>
<dbReference type="Gene3D" id="2.40.50.140">
    <property type="entry name" value="Nucleic acid-binding proteins"/>
    <property type="match status" value="1"/>
</dbReference>
<dbReference type="GO" id="GO:0043138">
    <property type="term" value="F:3'-5' DNA helicase activity"/>
    <property type="evidence" value="ECO:0007669"/>
    <property type="project" value="UniProtKB-EC"/>
</dbReference>
<keyword evidence="11" id="KW-0413">Isomerase</keyword>
<dbReference type="PROSITE" id="PS51194">
    <property type="entry name" value="HELICASE_CTER"/>
    <property type="match status" value="1"/>
</dbReference>
<evidence type="ECO:0000256" key="15">
    <source>
        <dbReference type="RuleBase" id="RU363016"/>
    </source>
</evidence>
<dbReference type="InterPro" id="IPR011545">
    <property type="entry name" value="DEAD/DEAH_box_helicase_dom"/>
</dbReference>
<dbReference type="EC" id="5.6.2.4" evidence="13 15"/>
<organism evidence="18 19">
    <name type="scientific">Candidatus Magasanikbacteria bacterium CG_4_9_14_3_um_filter_32_9</name>
    <dbReference type="NCBI Taxonomy" id="1974644"/>
    <lineage>
        <taxon>Bacteria</taxon>
        <taxon>Candidatus Magasanikiibacteriota</taxon>
    </lineage>
</organism>
<comment type="caution">
    <text evidence="18">The sequence shown here is derived from an EMBL/GenBank/DDBJ whole genome shotgun (WGS) entry which is preliminary data.</text>
</comment>
<evidence type="ECO:0000256" key="1">
    <source>
        <dbReference type="ARBA" id="ARBA00007504"/>
    </source>
</evidence>